<dbReference type="EMBL" id="KZ451950">
    <property type="protein sequence ID" value="PKA59385.1"/>
    <property type="molecule type" value="Genomic_DNA"/>
</dbReference>
<dbReference type="GO" id="GO:0016881">
    <property type="term" value="F:acid-amino acid ligase activity"/>
    <property type="evidence" value="ECO:0007669"/>
    <property type="project" value="InterPro"/>
</dbReference>
<accession>A0A2I0AV09</accession>
<dbReference type="Gene3D" id="3.90.190.20">
    <property type="entry name" value="Mur ligase, C-terminal domain"/>
    <property type="match status" value="1"/>
</dbReference>
<dbReference type="STRING" id="1088818.A0A2I0AV09"/>
<dbReference type="OrthoDB" id="1712964at2759"/>
<gene>
    <name evidence="1" type="ORF">AXF42_Ash001479</name>
</gene>
<sequence length="166" mass="19078">MMTKVATDRSEIIILTSDNPKSENPFNILNDMLSALGWTVQDYIRCCGEDFFLSLPNGHKLFVHDSRRLAVWAAITMAEEDDVVVVAGRGHETYQLLGNKRTYIDDKEECREALRYLKKLHLADQGEHKYMMAVQESMMSFFRRATVFQTPNASDKNNSNLMQHAK</sequence>
<dbReference type="PANTHER" id="PTHR23135">
    <property type="entry name" value="MUR LIGASE FAMILY MEMBER"/>
    <property type="match status" value="1"/>
</dbReference>
<dbReference type="Proteomes" id="UP000236161">
    <property type="component" value="Unassembled WGS sequence"/>
</dbReference>
<name>A0A2I0AV09_9ASPA</name>
<proteinExistence type="predicted"/>
<evidence type="ECO:0000313" key="1">
    <source>
        <dbReference type="EMBL" id="PKA59385.1"/>
    </source>
</evidence>
<dbReference type="AlphaFoldDB" id="A0A2I0AV09"/>
<keyword evidence="2" id="KW-1185">Reference proteome</keyword>
<protein>
    <submittedName>
        <fullName evidence="1">Uncharacterized protein</fullName>
    </submittedName>
</protein>
<organism evidence="1 2">
    <name type="scientific">Apostasia shenzhenica</name>
    <dbReference type="NCBI Taxonomy" id="1088818"/>
    <lineage>
        <taxon>Eukaryota</taxon>
        <taxon>Viridiplantae</taxon>
        <taxon>Streptophyta</taxon>
        <taxon>Embryophyta</taxon>
        <taxon>Tracheophyta</taxon>
        <taxon>Spermatophyta</taxon>
        <taxon>Magnoliopsida</taxon>
        <taxon>Liliopsida</taxon>
        <taxon>Asparagales</taxon>
        <taxon>Orchidaceae</taxon>
        <taxon>Apostasioideae</taxon>
        <taxon>Apostasia</taxon>
    </lineage>
</organism>
<dbReference type="SUPFAM" id="SSF53244">
    <property type="entry name" value="MurD-like peptide ligases, peptide-binding domain"/>
    <property type="match status" value="1"/>
</dbReference>
<dbReference type="InterPro" id="IPR036615">
    <property type="entry name" value="Mur_ligase_C_dom_sf"/>
</dbReference>
<evidence type="ECO:0000313" key="2">
    <source>
        <dbReference type="Proteomes" id="UP000236161"/>
    </source>
</evidence>
<reference evidence="1 2" key="1">
    <citation type="journal article" date="2017" name="Nature">
        <title>The Apostasia genome and the evolution of orchids.</title>
        <authorList>
            <person name="Zhang G.Q."/>
            <person name="Liu K.W."/>
            <person name="Li Z."/>
            <person name="Lohaus R."/>
            <person name="Hsiao Y.Y."/>
            <person name="Niu S.C."/>
            <person name="Wang J.Y."/>
            <person name="Lin Y.C."/>
            <person name="Xu Q."/>
            <person name="Chen L.J."/>
            <person name="Yoshida K."/>
            <person name="Fujiwara S."/>
            <person name="Wang Z.W."/>
            <person name="Zhang Y.Q."/>
            <person name="Mitsuda N."/>
            <person name="Wang M."/>
            <person name="Liu G.H."/>
            <person name="Pecoraro L."/>
            <person name="Huang H.X."/>
            <person name="Xiao X.J."/>
            <person name="Lin M."/>
            <person name="Wu X.Y."/>
            <person name="Wu W.L."/>
            <person name="Chen Y.Y."/>
            <person name="Chang S.B."/>
            <person name="Sakamoto S."/>
            <person name="Ohme-Takagi M."/>
            <person name="Yagi M."/>
            <person name="Zeng S.J."/>
            <person name="Shen C.Y."/>
            <person name="Yeh C.M."/>
            <person name="Luo Y.B."/>
            <person name="Tsai W.C."/>
            <person name="Van de Peer Y."/>
            <person name="Liu Z.J."/>
        </authorList>
    </citation>
    <scope>NUCLEOTIDE SEQUENCE [LARGE SCALE GENOMIC DNA]</scope>
    <source>
        <strain evidence="2">cv. Shenzhen</strain>
        <tissue evidence="1">Stem</tissue>
    </source>
</reference>
<dbReference type="PANTHER" id="PTHR23135:SF4">
    <property type="entry name" value="UDP-N-ACETYLMURAMOYL-L-ALANYL-D-GLUTAMATE--2,6-DIAMINOPIMELATE LIGASE MURE HOMOLOG, CHLOROPLASTIC"/>
    <property type="match status" value="1"/>
</dbReference>